<name>A0A0G2IFL3_9PEZI</name>
<feature type="compositionally biased region" description="Basic and acidic residues" evidence="1">
    <location>
        <begin position="159"/>
        <end position="179"/>
    </location>
</feature>
<feature type="compositionally biased region" description="Low complexity" evidence="1">
    <location>
        <begin position="147"/>
        <end position="157"/>
    </location>
</feature>
<evidence type="ECO:0000313" key="2">
    <source>
        <dbReference type="EMBL" id="KKY38930.1"/>
    </source>
</evidence>
<feature type="region of interest" description="Disordered" evidence="1">
    <location>
        <begin position="1"/>
        <end position="25"/>
    </location>
</feature>
<reference evidence="2 3" key="1">
    <citation type="submission" date="2015-05" db="EMBL/GenBank/DDBJ databases">
        <title>Distinctive expansion of gene families associated with plant cell wall degradation and secondary metabolism in the genomes of grapevine trunk pathogens.</title>
        <authorList>
            <person name="Lawrence D.P."/>
            <person name="Travadon R."/>
            <person name="Rolshausen P.E."/>
            <person name="Baumgartner K."/>
        </authorList>
    </citation>
    <scope>NUCLEOTIDE SEQUENCE [LARGE SCALE GENOMIC DNA]</scope>
    <source>
        <strain evidence="2">DA912</strain>
    </source>
</reference>
<proteinExistence type="predicted"/>
<dbReference type="STRING" id="1214573.A0A0G2IFL3"/>
<accession>A0A0G2IFL3</accession>
<feature type="compositionally biased region" description="Low complexity" evidence="1">
    <location>
        <begin position="8"/>
        <end position="21"/>
    </location>
</feature>
<evidence type="ECO:0000313" key="3">
    <source>
        <dbReference type="Proteomes" id="UP000034680"/>
    </source>
</evidence>
<feature type="compositionally biased region" description="Low complexity" evidence="1">
    <location>
        <begin position="91"/>
        <end position="102"/>
    </location>
</feature>
<keyword evidence="3" id="KW-1185">Reference proteome</keyword>
<feature type="region of interest" description="Disordered" evidence="1">
    <location>
        <begin position="82"/>
        <end position="187"/>
    </location>
</feature>
<dbReference type="EMBL" id="LCUC01000042">
    <property type="protein sequence ID" value="KKY38930.1"/>
    <property type="molecule type" value="Genomic_DNA"/>
</dbReference>
<comment type="caution">
    <text evidence="2">The sequence shown here is derived from an EMBL/GenBank/DDBJ whole genome shotgun (WGS) entry which is preliminary data.</text>
</comment>
<dbReference type="OrthoDB" id="5403747at2759"/>
<evidence type="ECO:0000256" key="1">
    <source>
        <dbReference type="SAM" id="MobiDB-lite"/>
    </source>
</evidence>
<protein>
    <submittedName>
        <fullName evidence="2">Uncharacterized protein</fullName>
    </submittedName>
</protein>
<dbReference type="Proteomes" id="UP000034680">
    <property type="component" value="Unassembled WGS sequence"/>
</dbReference>
<feature type="compositionally biased region" description="Acidic residues" evidence="1">
    <location>
        <begin position="111"/>
        <end position="121"/>
    </location>
</feature>
<dbReference type="AlphaFoldDB" id="A0A0G2IFL3"/>
<gene>
    <name evidence="2" type="ORF">UCDDA912_g01065</name>
</gene>
<feature type="compositionally biased region" description="Basic residues" evidence="1">
    <location>
        <begin position="126"/>
        <end position="138"/>
    </location>
</feature>
<sequence length="187" mass="19501">MASKSDNPKNGAAPATPKAAAAGGGYSSLTAREQEILAKAMTCLKTAPEIDFPKLAAELNMNNHRSAVNAWSIIRRKMGWNFKVPDSPADGKTPAAGKASGAGKRKMAVVNEEEADDDEETAAPAKRAKVAPKSRKKLPSTPKKGQAAAAPESPVAAKGDSEENKVGSEDKADTEADTKEENDDGEV</sequence>
<organism evidence="2 3">
    <name type="scientific">Diaporthe ampelina</name>
    <dbReference type="NCBI Taxonomy" id="1214573"/>
    <lineage>
        <taxon>Eukaryota</taxon>
        <taxon>Fungi</taxon>
        <taxon>Dikarya</taxon>
        <taxon>Ascomycota</taxon>
        <taxon>Pezizomycotina</taxon>
        <taxon>Sordariomycetes</taxon>
        <taxon>Sordariomycetidae</taxon>
        <taxon>Diaporthales</taxon>
        <taxon>Diaporthaceae</taxon>
        <taxon>Diaporthe</taxon>
    </lineage>
</organism>
<reference evidence="2 3" key="2">
    <citation type="submission" date="2015-05" db="EMBL/GenBank/DDBJ databases">
        <authorList>
            <person name="Morales-Cruz A."/>
            <person name="Amrine K.C."/>
            <person name="Cantu D."/>
        </authorList>
    </citation>
    <scope>NUCLEOTIDE SEQUENCE [LARGE SCALE GENOMIC DNA]</scope>
    <source>
        <strain evidence="2">DA912</strain>
    </source>
</reference>